<evidence type="ECO:0000256" key="4">
    <source>
        <dbReference type="ARBA" id="ARBA00022827"/>
    </source>
</evidence>
<proteinExistence type="inferred from homology"/>
<name>A0ABR0STS5_9HYPO</name>
<feature type="domain" description="FAD dependent oxidoreductase" evidence="6">
    <location>
        <begin position="7"/>
        <end position="406"/>
    </location>
</feature>
<keyword evidence="5" id="KW-0560">Oxidoreductase</keyword>
<dbReference type="Proteomes" id="UP001338125">
    <property type="component" value="Unassembled WGS sequence"/>
</dbReference>
<evidence type="ECO:0000313" key="7">
    <source>
        <dbReference type="EMBL" id="KAK5995150.1"/>
    </source>
</evidence>
<evidence type="ECO:0000256" key="1">
    <source>
        <dbReference type="ARBA" id="ARBA00001974"/>
    </source>
</evidence>
<protein>
    <submittedName>
        <fullName evidence="7">L-pipecolate oxidase</fullName>
    </submittedName>
</protein>
<comment type="caution">
    <text evidence="7">The sequence shown here is derived from an EMBL/GenBank/DDBJ whole genome shotgun (WGS) entry which is preliminary data.</text>
</comment>
<evidence type="ECO:0000256" key="2">
    <source>
        <dbReference type="ARBA" id="ARBA00010989"/>
    </source>
</evidence>
<evidence type="ECO:0000259" key="6">
    <source>
        <dbReference type="Pfam" id="PF01266"/>
    </source>
</evidence>
<accession>A0ABR0STS5</accession>
<keyword evidence="8" id="KW-1185">Reference proteome</keyword>
<dbReference type="InterPro" id="IPR036188">
    <property type="entry name" value="FAD/NAD-bd_sf"/>
</dbReference>
<dbReference type="InterPro" id="IPR006076">
    <property type="entry name" value="FAD-dep_OxRdtase"/>
</dbReference>
<sequence>MQSPPTDILIIGSGVFGLTTAWALTKRPFFADTSITIVDDVRGQQFPPSDCASFDSSRIVRADYADPDYADLAAAAQEEWRKQGDDELGGQGRYSESGLLLTAYEPSKHARVGKKTAWEYSKASFENVSRIAEDVGAREKVREFEGSKEIQEFLEIDSHPGDWGYINKLSGWANAGKGMAWLYERVKATDRVKFVDAKVEELVTERKKVVGAKLNDSRVLRAELVFVAAGAWTGSLIDLRGRIEATAQPLGYVDITAEEFQVAAKLPVVLNFTSGLFIIPPQEKVLKIARHSYGYLNPVTVTTALPPSPSEERKPIVVSRPMTYRDGTGTGRLPSEADRALRQALQHLTPLKGLESRPWKETRLCWYADTCDGDWLVDWHPGWDGLFIATGDSGHAYKFLPVLGDKFVDCLIGKGDKLGEKWKWKEIEDDGLGSGREIEGKFVGLITDDGSRGGEPGLVLQEELNK</sequence>
<keyword evidence="4" id="KW-0274">FAD</keyword>
<evidence type="ECO:0000313" key="8">
    <source>
        <dbReference type="Proteomes" id="UP001338125"/>
    </source>
</evidence>
<evidence type="ECO:0000256" key="3">
    <source>
        <dbReference type="ARBA" id="ARBA00022630"/>
    </source>
</evidence>
<dbReference type="SUPFAM" id="SSF51905">
    <property type="entry name" value="FAD/NAD(P)-binding domain"/>
    <property type="match status" value="1"/>
</dbReference>
<dbReference type="Gene3D" id="3.30.9.10">
    <property type="entry name" value="D-Amino Acid Oxidase, subunit A, domain 2"/>
    <property type="match status" value="1"/>
</dbReference>
<dbReference type="PANTHER" id="PTHR10961">
    <property type="entry name" value="PEROXISOMAL SARCOSINE OXIDASE"/>
    <property type="match status" value="1"/>
</dbReference>
<dbReference type="EMBL" id="JAVFKD010000004">
    <property type="protein sequence ID" value="KAK5995150.1"/>
    <property type="molecule type" value="Genomic_DNA"/>
</dbReference>
<gene>
    <name evidence="7" type="ORF">PT974_03546</name>
</gene>
<dbReference type="InterPro" id="IPR045170">
    <property type="entry name" value="MTOX"/>
</dbReference>
<dbReference type="Pfam" id="PF01266">
    <property type="entry name" value="DAO"/>
    <property type="match status" value="1"/>
</dbReference>
<keyword evidence="3" id="KW-0285">Flavoprotein</keyword>
<reference evidence="7 8" key="1">
    <citation type="submission" date="2024-01" db="EMBL/GenBank/DDBJ databases">
        <title>Complete genome of Cladobotryum mycophilum ATHUM6906.</title>
        <authorList>
            <person name="Christinaki A.C."/>
            <person name="Myridakis A.I."/>
            <person name="Kouvelis V.N."/>
        </authorList>
    </citation>
    <scope>NUCLEOTIDE SEQUENCE [LARGE SCALE GENOMIC DNA]</scope>
    <source>
        <strain evidence="7 8">ATHUM6906</strain>
    </source>
</reference>
<comment type="similarity">
    <text evidence="2">Belongs to the MSOX/MTOX family.</text>
</comment>
<dbReference type="PANTHER" id="PTHR10961:SF46">
    <property type="entry name" value="PEROXISOMAL SARCOSINE OXIDASE"/>
    <property type="match status" value="1"/>
</dbReference>
<organism evidence="7 8">
    <name type="scientific">Cladobotryum mycophilum</name>
    <dbReference type="NCBI Taxonomy" id="491253"/>
    <lineage>
        <taxon>Eukaryota</taxon>
        <taxon>Fungi</taxon>
        <taxon>Dikarya</taxon>
        <taxon>Ascomycota</taxon>
        <taxon>Pezizomycotina</taxon>
        <taxon>Sordariomycetes</taxon>
        <taxon>Hypocreomycetidae</taxon>
        <taxon>Hypocreales</taxon>
        <taxon>Hypocreaceae</taxon>
        <taxon>Cladobotryum</taxon>
    </lineage>
</organism>
<evidence type="ECO:0000256" key="5">
    <source>
        <dbReference type="ARBA" id="ARBA00023002"/>
    </source>
</evidence>
<comment type="cofactor">
    <cofactor evidence="1">
        <name>FAD</name>
        <dbReference type="ChEBI" id="CHEBI:57692"/>
    </cofactor>
</comment>
<dbReference type="Gene3D" id="3.50.50.60">
    <property type="entry name" value="FAD/NAD(P)-binding domain"/>
    <property type="match status" value="1"/>
</dbReference>